<dbReference type="OrthoDB" id="1405469at2759"/>
<dbReference type="STRING" id="283909.R7V4R6"/>
<dbReference type="EMBL" id="KB295188">
    <property type="protein sequence ID" value="ELU13457.1"/>
    <property type="molecule type" value="Genomic_DNA"/>
</dbReference>
<dbReference type="Pfam" id="PF00069">
    <property type="entry name" value="Pkinase"/>
    <property type="match status" value="1"/>
</dbReference>
<dbReference type="Proteomes" id="UP000014760">
    <property type="component" value="Unassembled WGS sequence"/>
</dbReference>
<dbReference type="AlphaFoldDB" id="R7V4R6"/>
<organism evidence="7">
    <name type="scientific">Capitella teleta</name>
    <name type="common">Polychaete worm</name>
    <dbReference type="NCBI Taxonomy" id="283909"/>
    <lineage>
        <taxon>Eukaryota</taxon>
        <taxon>Metazoa</taxon>
        <taxon>Spiralia</taxon>
        <taxon>Lophotrochozoa</taxon>
        <taxon>Annelida</taxon>
        <taxon>Polychaeta</taxon>
        <taxon>Sedentaria</taxon>
        <taxon>Scolecida</taxon>
        <taxon>Capitellidae</taxon>
        <taxon>Capitella</taxon>
    </lineage>
</organism>
<reference evidence="8" key="3">
    <citation type="submission" date="2015-06" db="UniProtKB">
        <authorList>
            <consortium name="EnsemblMetazoa"/>
        </authorList>
    </citation>
    <scope>IDENTIFICATION</scope>
</reference>
<dbReference type="Gene3D" id="1.10.510.10">
    <property type="entry name" value="Transferase(Phosphotransferase) domain 1"/>
    <property type="match status" value="1"/>
</dbReference>
<keyword evidence="9" id="KW-1185">Reference proteome</keyword>
<protein>
    <recommendedName>
        <fullName evidence="6">Protein kinase domain-containing protein</fullName>
    </recommendedName>
</protein>
<dbReference type="Gene3D" id="3.30.200.20">
    <property type="entry name" value="Phosphorylase Kinase, domain 1"/>
    <property type="match status" value="1"/>
</dbReference>
<dbReference type="EMBL" id="AMQN01019002">
    <property type="status" value="NOT_ANNOTATED_CDS"/>
    <property type="molecule type" value="Genomic_DNA"/>
</dbReference>
<dbReference type="SUPFAM" id="SSF56112">
    <property type="entry name" value="Protein kinase-like (PK-like)"/>
    <property type="match status" value="1"/>
</dbReference>
<dbReference type="InterPro" id="IPR008271">
    <property type="entry name" value="Ser/Thr_kinase_AS"/>
</dbReference>
<evidence type="ECO:0000313" key="7">
    <source>
        <dbReference type="EMBL" id="ELU13457.1"/>
    </source>
</evidence>
<evidence type="ECO:0000313" key="9">
    <source>
        <dbReference type="Proteomes" id="UP000014760"/>
    </source>
</evidence>
<gene>
    <name evidence="7" type="ORF">CAPTEDRAFT_216341</name>
</gene>
<sequence>MIYTFNYQKLPSIPKRQDSIFLPRQPKHGIFFVRCEGNAGQVNFLIDEAYQTTNGSNAVISCLHRFFESYGLGETHVDLYCNNGPNNKNNCLLWYLAYNVAKKLHVSIELHFLPKEHSKPILDEYFADIKQAAKKTKGSIADLNSSIGESEDSNQSHIIDGRNDQMLDWQEHFRHDCRELPKIRSMQHFRFNFENPGVVFYSENVDNGEGEFRLFNQDSPVLTKKVPAIPLPDKHIDRKLWRYEGEFTVLEKLGEEDQDVYSVEHNLDGGRYALKKVSLTKNAVPDEVLKEAKNLAKLEHVNVVRYHTAWLEDEAEIRTPRCCEFCLINWIKLSPKLYIQMELCSETLHHMLKGRNEDLVSVSPKERYDQVEKDADSILEQILQGVKYIHSKNIVHGDLKSLNIFIKITKDDDDKTEITVKIGDFGLTGSLDKNTQREAHPDGAKNDKVFVKVSGPLSYTIRYKVKKTLPLLDVTWLKQILKNSRIFKKNGQNWHNGSSRLVSDGTKGRPSPSEILDDLFPSKNKIITTLEEEIREKDEQILVLQKKLSEQKI</sequence>
<dbReference type="GO" id="GO:0004694">
    <property type="term" value="F:eukaryotic translation initiation factor 2alpha kinase activity"/>
    <property type="evidence" value="ECO:0007669"/>
    <property type="project" value="TreeGrafter"/>
</dbReference>
<dbReference type="Pfam" id="PF25273">
    <property type="entry name" value="DUF7869"/>
    <property type="match status" value="1"/>
</dbReference>
<accession>R7V4R6</accession>
<dbReference type="InterPro" id="IPR057191">
    <property type="entry name" value="DUF7869"/>
</dbReference>
<dbReference type="EnsemblMetazoa" id="CapteT216341">
    <property type="protein sequence ID" value="CapteP216341"/>
    <property type="gene ID" value="CapteG216341"/>
</dbReference>
<dbReference type="SMART" id="SM00220">
    <property type="entry name" value="S_TKc"/>
    <property type="match status" value="1"/>
</dbReference>
<dbReference type="PANTHER" id="PTHR11042">
    <property type="entry name" value="EUKARYOTIC TRANSLATION INITIATION FACTOR 2-ALPHA KINASE EIF2-ALPHA KINASE -RELATED"/>
    <property type="match status" value="1"/>
</dbReference>
<evidence type="ECO:0000256" key="2">
    <source>
        <dbReference type="ARBA" id="ARBA00022741"/>
    </source>
</evidence>
<keyword evidence="1" id="KW-0808">Transferase</keyword>
<evidence type="ECO:0000256" key="4">
    <source>
        <dbReference type="ARBA" id="ARBA00022840"/>
    </source>
</evidence>
<dbReference type="InterPro" id="IPR000719">
    <property type="entry name" value="Prot_kinase_dom"/>
</dbReference>
<dbReference type="InterPro" id="IPR011009">
    <property type="entry name" value="Kinase-like_dom_sf"/>
</dbReference>
<keyword evidence="4" id="KW-0067">ATP-binding</keyword>
<keyword evidence="3" id="KW-0418">Kinase</keyword>
<dbReference type="PROSITE" id="PS00108">
    <property type="entry name" value="PROTEIN_KINASE_ST"/>
    <property type="match status" value="1"/>
</dbReference>
<evidence type="ECO:0000256" key="3">
    <source>
        <dbReference type="ARBA" id="ARBA00022777"/>
    </source>
</evidence>
<dbReference type="InterPro" id="IPR050339">
    <property type="entry name" value="CC_SR_Kinase"/>
</dbReference>
<dbReference type="HOGENOM" id="CLU_492795_0_0_1"/>
<reference evidence="9" key="1">
    <citation type="submission" date="2012-12" db="EMBL/GenBank/DDBJ databases">
        <authorList>
            <person name="Hellsten U."/>
            <person name="Grimwood J."/>
            <person name="Chapman J.A."/>
            <person name="Shapiro H."/>
            <person name="Aerts A."/>
            <person name="Otillar R.P."/>
            <person name="Terry A.Y."/>
            <person name="Boore J.L."/>
            <person name="Simakov O."/>
            <person name="Marletaz F."/>
            <person name="Cho S.-J."/>
            <person name="Edsinger-Gonzales E."/>
            <person name="Havlak P."/>
            <person name="Kuo D.-H."/>
            <person name="Larsson T."/>
            <person name="Lv J."/>
            <person name="Arendt D."/>
            <person name="Savage R."/>
            <person name="Osoegawa K."/>
            <person name="de Jong P."/>
            <person name="Lindberg D.R."/>
            <person name="Seaver E.C."/>
            <person name="Weisblat D.A."/>
            <person name="Putnam N.H."/>
            <person name="Grigoriev I.V."/>
            <person name="Rokhsar D.S."/>
        </authorList>
    </citation>
    <scope>NUCLEOTIDE SEQUENCE</scope>
    <source>
        <strain evidence="9">I ESC-2004</strain>
    </source>
</reference>
<comment type="similarity">
    <text evidence="5">Belongs to the protein kinase superfamily. Ser/Thr protein kinase family. GCN2 subfamily.</text>
</comment>
<reference evidence="7 9" key="2">
    <citation type="journal article" date="2013" name="Nature">
        <title>Insights into bilaterian evolution from three spiralian genomes.</title>
        <authorList>
            <person name="Simakov O."/>
            <person name="Marletaz F."/>
            <person name="Cho S.J."/>
            <person name="Edsinger-Gonzales E."/>
            <person name="Havlak P."/>
            <person name="Hellsten U."/>
            <person name="Kuo D.H."/>
            <person name="Larsson T."/>
            <person name="Lv J."/>
            <person name="Arendt D."/>
            <person name="Savage R."/>
            <person name="Osoegawa K."/>
            <person name="de Jong P."/>
            <person name="Grimwood J."/>
            <person name="Chapman J.A."/>
            <person name="Shapiro H."/>
            <person name="Aerts A."/>
            <person name="Otillar R.P."/>
            <person name="Terry A.Y."/>
            <person name="Boore J.L."/>
            <person name="Grigoriev I.V."/>
            <person name="Lindberg D.R."/>
            <person name="Seaver E.C."/>
            <person name="Weisblat D.A."/>
            <person name="Putnam N.H."/>
            <person name="Rokhsar D.S."/>
        </authorList>
    </citation>
    <scope>NUCLEOTIDE SEQUENCE</scope>
    <source>
        <strain evidence="7 9">I ESC-2004</strain>
    </source>
</reference>
<evidence type="ECO:0000256" key="5">
    <source>
        <dbReference type="ARBA" id="ARBA00037982"/>
    </source>
</evidence>
<dbReference type="PROSITE" id="PS50011">
    <property type="entry name" value="PROTEIN_KINASE_DOM"/>
    <property type="match status" value="1"/>
</dbReference>
<dbReference type="GO" id="GO:0005524">
    <property type="term" value="F:ATP binding"/>
    <property type="evidence" value="ECO:0007669"/>
    <property type="project" value="UniProtKB-KW"/>
</dbReference>
<dbReference type="GO" id="GO:0005634">
    <property type="term" value="C:nucleus"/>
    <property type="evidence" value="ECO:0007669"/>
    <property type="project" value="TreeGrafter"/>
</dbReference>
<feature type="domain" description="Protein kinase" evidence="6">
    <location>
        <begin position="247"/>
        <end position="553"/>
    </location>
</feature>
<evidence type="ECO:0000256" key="1">
    <source>
        <dbReference type="ARBA" id="ARBA00022679"/>
    </source>
</evidence>
<dbReference type="GO" id="GO:0005737">
    <property type="term" value="C:cytoplasm"/>
    <property type="evidence" value="ECO:0007669"/>
    <property type="project" value="TreeGrafter"/>
</dbReference>
<dbReference type="PANTHER" id="PTHR11042:SF187">
    <property type="entry name" value="EUKARYOTIC TRANSLATION INITIATION FACTOR 2-ALPHA KINASE 2"/>
    <property type="match status" value="1"/>
</dbReference>
<evidence type="ECO:0000259" key="6">
    <source>
        <dbReference type="PROSITE" id="PS50011"/>
    </source>
</evidence>
<keyword evidence="2" id="KW-0547">Nucleotide-binding</keyword>
<proteinExistence type="inferred from homology"/>
<evidence type="ECO:0000313" key="8">
    <source>
        <dbReference type="EnsemblMetazoa" id="CapteP216341"/>
    </source>
</evidence>
<name>R7V4R6_CAPTE</name>